<keyword evidence="3" id="KW-1185">Reference proteome</keyword>
<reference evidence="2" key="1">
    <citation type="submission" date="2021-04" db="EMBL/GenBank/DDBJ databases">
        <authorList>
            <person name="Tunstrom K."/>
        </authorList>
    </citation>
    <scope>NUCLEOTIDE SEQUENCE</scope>
</reference>
<proteinExistence type="predicted"/>
<organism evidence="2 3">
    <name type="scientific">Parnassius apollo</name>
    <name type="common">Apollo butterfly</name>
    <name type="synonym">Papilio apollo</name>
    <dbReference type="NCBI Taxonomy" id="110799"/>
    <lineage>
        <taxon>Eukaryota</taxon>
        <taxon>Metazoa</taxon>
        <taxon>Ecdysozoa</taxon>
        <taxon>Arthropoda</taxon>
        <taxon>Hexapoda</taxon>
        <taxon>Insecta</taxon>
        <taxon>Pterygota</taxon>
        <taxon>Neoptera</taxon>
        <taxon>Endopterygota</taxon>
        <taxon>Lepidoptera</taxon>
        <taxon>Glossata</taxon>
        <taxon>Ditrysia</taxon>
        <taxon>Papilionoidea</taxon>
        <taxon>Papilionidae</taxon>
        <taxon>Parnassiinae</taxon>
        <taxon>Parnassini</taxon>
        <taxon>Parnassius</taxon>
        <taxon>Parnassius</taxon>
    </lineage>
</organism>
<comment type="caution">
    <text evidence="2">The sequence shown here is derived from an EMBL/GenBank/DDBJ whole genome shotgun (WGS) entry which is preliminary data.</text>
</comment>
<gene>
    <name evidence="2" type="ORF">PAPOLLO_LOCUS19903</name>
</gene>
<dbReference type="Proteomes" id="UP000691718">
    <property type="component" value="Unassembled WGS sequence"/>
</dbReference>
<name>A0A8S3XLF5_PARAO</name>
<evidence type="ECO:0000313" key="3">
    <source>
        <dbReference type="Proteomes" id="UP000691718"/>
    </source>
</evidence>
<protein>
    <submittedName>
        <fullName evidence="2">(apollo) hypothetical protein</fullName>
    </submittedName>
</protein>
<sequence>MHRRPQPKKGAPEWSNGPGEGKASVKEPGDSFGGEYTYGGLQASEGWFNKFKVGQSLHSIKIVGEAGSAAERYLEEFVNLVADGGYKPEQVLNVYKSALF</sequence>
<evidence type="ECO:0000313" key="2">
    <source>
        <dbReference type="EMBL" id="CAG5032445.1"/>
    </source>
</evidence>
<dbReference type="EMBL" id="CAJQZP010001228">
    <property type="protein sequence ID" value="CAG5032445.1"/>
    <property type="molecule type" value="Genomic_DNA"/>
</dbReference>
<dbReference type="OrthoDB" id="125347at2759"/>
<evidence type="ECO:0000256" key="1">
    <source>
        <dbReference type="SAM" id="MobiDB-lite"/>
    </source>
</evidence>
<accession>A0A8S3XLF5</accession>
<dbReference type="AlphaFoldDB" id="A0A8S3XLF5"/>
<feature type="region of interest" description="Disordered" evidence="1">
    <location>
        <begin position="1"/>
        <end position="30"/>
    </location>
</feature>